<feature type="region of interest" description="Disordered" evidence="1">
    <location>
        <begin position="43"/>
        <end position="133"/>
    </location>
</feature>
<feature type="compositionally biased region" description="Low complexity" evidence="1">
    <location>
        <begin position="67"/>
        <end position="108"/>
    </location>
</feature>
<feature type="compositionally biased region" description="Basic and acidic residues" evidence="1">
    <location>
        <begin position="370"/>
        <end position="380"/>
    </location>
</feature>
<dbReference type="RefSeq" id="WP_342311409.1">
    <property type="nucleotide sequence ID" value="NZ_CP150850.1"/>
</dbReference>
<dbReference type="Proteomes" id="UP001484179">
    <property type="component" value="Chromosome 2"/>
</dbReference>
<dbReference type="Pfam" id="PF11860">
    <property type="entry name" value="Muramidase"/>
    <property type="match status" value="1"/>
</dbReference>
<dbReference type="EMBL" id="CP150850">
    <property type="protein sequence ID" value="WZW57907.1"/>
    <property type="molecule type" value="Genomic_DNA"/>
</dbReference>
<evidence type="ECO:0000313" key="4">
    <source>
        <dbReference type="Proteomes" id="UP001484179"/>
    </source>
</evidence>
<reference evidence="3 4" key="1">
    <citation type="submission" date="2024-04" db="EMBL/GenBank/DDBJ databases">
        <title>Biological Control Activity of Plant Growth Promoting Rhizobacteria Burkholderia pyrrocinia BX1 against Tobacco black shank Introduction Tobacco black shank (TBS) caused by the oomycete Phytophthora. nicotianae (P. nicotianae) has become a destructive soil.</title>
        <authorList>
            <person name="Liu X."/>
            <person name="Shu C."/>
        </authorList>
    </citation>
    <scope>NUCLEOTIDE SEQUENCE [LARGE SCALE GENOMIC DNA]</scope>
    <source>
        <strain evidence="3 4">BX1</strain>
    </source>
</reference>
<evidence type="ECO:0000313" key="3">
    <source>
        <dbReference type="EMBL" id="WZW57907.1"/>
    </source>
</evidence>
<feature type="region of interest" description="Disordered" evidence="1">
    <location>
        <begin position="370"/>
        <end position="393"/>
    </location>
</feature>
<evidence type="ECO:0000256" key="1">
    <source>
        <dbReference type="SAM" id="MobiDB-lite"/>
    </source>
</evidence>
<proteinExistence type="predicted"/>
<organism evidence="3 4">
    <name type="scientific">Burkholderia pyrrocinia</name>
    <name type="common">Pseudomonas pyrrocinia</name>
    <dbReference type="NCBI Taxonomy" id="60550"/>
    <lineage>
        <taxon>Bacteria</taxon>
        <taxon>Pseudomonadati</taxon>
        <taxon>Pseudomonadota</taxon>
        <taxon>Betaproteobacteria</taxon>
        <taxon>Burkholderiales</taxon>
        <taxon>Burkholderiaceae</taxon>
        <taxon>Burkholderia</taxon>
        <taxon>Burkholderia cepacia complex</taxon>
    </lineage>
</organism>
<feature type="domain" description="N-acetylmuramidase" evidence="2">
    <location>
        <begin position="316"/>
        <end position="524"/>
    </location>
</feature>
<sequence length="525" mass="57100">MANSQPADAPAPKTKTQLAAFVEVTVLFRDVLRKPIEGLSVQLTAGKGTPPAPVWQTGPDPTTIHETPAAKTDPATPASAATAASATTATALPGHAAAPAAPSSSADPSTPPHPDSKTAAGSPPSPPVSDNMIQATTDKDGFAVTITNAARNQPIDVAVKNRRGEYAWKTQIVPKKDISAFTIVSPEYHLEATTQLTPKDEFEQNLNLPVVKQGEVMTIERLIREFGPYIGWTQKVTEQGRVIKDFPTKNKEITVDPKSHKKKTKITIEHHYKVVDTGKPNTVPLSVFGSRLNYPNPETFSDAQLQHMASALNVEIAAIKAIVQQESQGHPFMENGLPPILYERTVFYSIANLKIAAAAKAAAKAAEEAAEKAAPKDAKSKGKKKKWKAPPETNPYPNYPDLCFKTHEPYGKDGLHQYEKLIRACSLDAEVALQSCSWGGFQILGQNYAGCGCSTVFEFVDKFMSGTDGQTEIFILFMKNVKPEALAGLREHNWEKVAAGYNGLYWKKYNPDYAKNIGKYYESLK</sequence>
<gene>
    <name evidence="3" type="ORF">WN985_20905</name>
</gene>
<keyword evidence="4" id="KW-1185">Reference proteome</keyword>
<dbReference type="InterPro" id="IPR024408">
    <property type="entry name" value="Muramidase"/>
</dbReference>
<accession>A0ABZ3BTS9</accession>
<name>A0ABZ3BTS9_BURPY</name>
<evidence type="ECO:0000259" key="2">
    <source>
        <dbReference type="Pfam" id="PF11860"/>
    </source>
</evidence>
<protein>
    <submittedName>
        <fullName evidence="3">N-acetylmuramidase family protein</fullName>
    </submittedName>
</protein>